<evidence type="ECO:0000313" key="2">
    <source>
        <dbReference type="EMBL" id="KAF2133829.1"/>
    </source>
</evidence>
<gene>
    <name evidence="2" type="ORF">P153DRAFT_381007</name>
</gene>
<dbReference type="AlphaFoldDB" id="A0A6A6APH8"/>
<evidence type="ECO:0000256" key="1">
    <source>
        <dbReference type="SAM" id="SignalP"/>
    </source>
</evidence>
<name>A0A6A6APH8_9PLEO</name>
<reference evidence="2" key="1">
    <citation type="journal article" date="2020" name="Stud. Mycol.">
        <title>101 Dothideomycetes genomes: a test case for predicting lifestyles and emergence of pathogens.</title>
        <authorList>
            <person name="Haridas S."/>
            <person name="Albert R."/>
            <person name="Binder M."/>
            <person name="Bloem J."/>
            <person name="Labutti K."/>
            <person name="Salamov A."/>
            <person name="Andreopoulos B."/>
            <person name="Baker S."/>
            <person name="Barry K."/>
            <person name="Bills G."/>
            <person name="Bluhm B."/>
            <person name="Cannon C."/>
            <person name="Castanera R."/>
            <person name="Culley D."/>
            <person name="Daum C."/>
            <person name="Ezra D."/>
            <person name="Gonzalez J."/>
            <person name="Henrissat B."/>
            <person name="Kuo A."/>
            <person name="Liang C."/>
            <person name="Lipzen A."/>
            <person name="Lutzoni F."/>
            <person name="Magnuson J."/>
            <person name="Mondo S."/>
            <person name="Nolan M."/>
            <person name="Ohm R."/>
            <person name="Pangilinan J."/>
            <person name="Park H.-J."/>
            <person name="Ramirez L."/>
            <person name="Alfaro M."/>
            <person name="Sun H."/>
            <person name="Tritt A."/>
            <person name="Yoshinaga Y."/>
            <person name="Zwiers L.-H."/>
            <person name="Turgeon B."/>
            <person name="Goodwin S."/>
            <person name="Spatafora J."/>
            <person name="Crous P."/>
            <person name="Grigoriev I."/>
        </authorList>
    </citation>
    <scope>NUCLEOTIDE SEQUENCE</scope>
    <source>
        <strain evidence="2">CBS 119687</strain>
    </source>
</reference>
<keyword evidence="3" id="KW-1185">Reference proteome</keyword>
<dbReference type="Proteomes" id="UP000799771">
    <property type="component" value="Unassembled WGS sequence"/>
</dbReference>
<dbReference type="GeneID" id="54410435"/>
<keyword evidence="1" id="KW-0732">Signal</keyword>
<dbReference type="RefSeq" id="XP_033528216.1">
    <property type="nucleotide sequence ID" value="XM_033670003.1"/>
</dbReference>
<protein>
    <submittedName>
        <fullName evidence="2">Uncharacterized protein</fullName>
    </submittedName>
</protein>
<feature type="signal peptide" evidence="1">
    <location>
        <begin position="1"/>
        <end position="18"/>
    </location>
</feature>
<accession>A0A6A6APH8</accession>
<dbReference type="EMBL" id="ML977498">
    <property type="protein sequence ID" value="KAF2133829.1"/>
    <property type="molecule type" value="Genomic_DNA"/>
</dbReference>
<proteinExistence type="predicted"/>
<sequence>MYSILVIATSLFLSLAQAVPAPIEARADANCPPLAPYLVNSDPANAWNSVCTAYDVSWDNTCNRGTGPDPIEGARPLRLCTDAFFQV</sequence>
<organism evidence="2 3">
    <name type="scientific">Dothidotthia symphoricarpi CBS 119687</name>
    <dbReference type="NCBI Taxonomy" id="1392245"/>
    <lineage>
        <taxon>Eukaryota</taxon>
        <taxon>Fungi</taxon>
        <taxon>Dikarya</taxon>
        <taxon>Ascomycota</taxon>
        <taxon>Pezizomycotina</taxon>
        <taxon>Dothideomycetes</taxon>
        <taxon>Pleosporomycetidae</taxon>
        <taxon>Pleosporales</taxon>
        <taxon>Dothidotthiaceae</taxon>
        <taxon>Dothidotthia</taxon>
    </lineage>
</organism>
<dbReference type="OrthoDB" id="3781197at2759"/>
<evidence type="ECO:0000313" key="3">
    <source>
        <dbReference type="Proteomes" id="UP000799771"/>
    </source>
</evidence>
<feature type="chain" id="PRO_5025581767" evidence="1">
    <location>
        <begin position="19"/>
        <end position="87"/>
    </location>
</feature>